<keyword evidence="2" id="KW-0812">Transmembrane</keyword>
<feature type="transmembrane region" description="Helical" evidence="2">
    <location>
        <begin position="284"/>
        <end position="304"/>
    </location>
</feature>
<evidence type="ECO:0000259" key="3">
    <source>
        <dbReference type="Pfam" id="PF01757"/>
    </source>
</evidence>
<feature type="transmembrane region" description="Helical" evidence="2">
    <location>
        <begin position="118"/>
        <end position="137"/>
    </location>
</feature>
<dbReference type="PANTHER" id="PTHR23028:SF53">
    <property type="entry name" value="ACYL_TRANSF_3 DOMAIN-CONTAINING PROTEIN"/>
    <property type="match status" value="1"/>
</dbReference>
<feature type="transmembrane region" description="Helical" evidence="2">
    <location>
        <begin position="324"/>
        <end position="341"/>
    </location>
</feature>
<dbReference type="RefSeq" id="WP_116178964.1">
    <property type="nucleotide sequence ID" value="NZ_CP144375.1"/>
</dbReference>
<name>A0A3E0H4C9_9PSEU</name>
<gene>
    <name evidence="4" type="ORF">BCF44_114124</name>
</gene>
<feature type="transmembrane region" description="Helical" evidence="2">
    <location>
        <begin position="347"/>
        <end position="371"/>
    </location>
</feature>
<sequence>MTSTIPATAGPTPSEPTSAGPPPAAKPAKLRLTTLPGLRAFASLTVFMDHSLLPLPGVNPFADVAFGDTFEAVFRVAAFGCVSFFFVLSGFLLTWLAKPTDSYRGFLRRRLVRIYPGHLVTMLICLLGTGATLWQLLPNIFLVQSWIPRYDIWAALNGSTWSLACEIPFYLLFPVILKGVNRIAPSRLWWWVGGIVGAVLAITTISNFLVPGTPQFPFASPIGMTQFWMVYTAPPTRMLDFVLGMIMCRILKTGRWINLGLLPAIGIYLGAAAVGLLLPFTYELAFVEILPAALLVTAAAATDVHNRRSLLRGKIWAKLGDMSYSFYLVHGIVVFGGGTVLRSGKLFSIPASFGIIAIDLLVSLGLAWLLYTFVERPIRARWSVARPPMKQLIPT</sequence>
<dbReference type="GO" id="GO:0009103">
    <property type="term" value="P:lipopolysaccharide biosynthetic process"/>
    <property type="evidence" value="ECO:0007669"/>
    <property type="project" value="TreeGrafter"/>
</dbReference>
<dbReference type="Proteomes" id="UP000256269">
    <property type="component" value="Unassembled WGS sequence"/>
</dbReference>
<dbReference type="OrthoDB" id="9796461at2"/>
<feature type="region of interest" description="Disordered" evidence="1">
    <location>
        <begin position="1"/>
        <end position="26"/>
    </location>
</feature>
<comment type="caution">
    <text evidence="4">The sequence shown here is derived from an EMBL/GenBank/DDBJ whole genome shotgun (WGS) entry which is preliminary data.</text>
</comment>
<evidence type="ECO:0000313" key="5">
    <source>
        <dbReference type="Proteomes" id="UP000256269"/>
    </source>
</evidence>
<keyword evidence="2" id="KW-1133">Transmembrane helix</keyword>
<dbReference type="GO" id="GO:0016747">
    <property type="term" value="F:acyltransferase activity, transferring groups other than amino-acyl groups"/>
    <property type="evidence" value="ECO:0007669"/>
    <property type="project" value="InterPro"/>
</dbReference>
<reference evidence="4 5" key="1">
    <citation type="submission" date="2018-08" db="EMBL/GenBank/DDBJ databases">
        <title>Genomic Encyclopedia of Archaeal and Bacterial Type Strains, Phase II (KMG-II): from individual species to whole genera.</title>
        <authorList>
            <person name="Goeker M."/>
        </authorList>
    </citation>
    <scope>NUCLEOTIDE SEQUENCE [LARGE SCALE GENOMIC DNA]</scope>
    <source>
        <strain evidence="4 5">DSM 45791</strain>
    </source>
</reference>
<dbReference type="EMBL" id="QUNO01000014">
    <property type="protein sequence ID" value="REH38099.1"/>
    <property type="molecule type" value="Genomic_DNA"/>
</dbReference>
<dbReference type="AlphaFoldDB" id="A0A3E0H4C9"/>
<dbReference type="Pfam" id="PF01757">
    <property type="entry name" value="Acyl_transf_3"/>
    <property type="match status" value="1"/>
</dbReference>
<feature type="transmembrane region" description="Helical" evidence="2">
    <location>
        <begin position="76"/>
        <end position="97"/>
    </location>
</feature>
<dbReference type="InterPro" id="IPR002656">
    <property type="entry name" value="Acyl_transf_3_dom"/>
</dbReference>
<dbReference type="PANTHER" id="PTHR23028">
    <property type="entry name" value="ACETYLTRANSFERASE"/>
    <property type="match status" value="1"/>
</dbReference>
<dbReference type="InterPro" id="IPR050879">
    <property type="entry name" value="Acyltransferase_3"/>
</dbReference>
<accession>A0A3E0H4C9</accession>
<feature type="transmembrane region" description="Helical" evidence="2">
    <location>
        <begin position="152"/>
        <end position="176"/>
    </location>
</feature>
<organism evidence="4 5">
    <name type="scientific">Kutzneria buriramensis</name>
    <dbReference type="NCBI Taxonomy" id="1045776"/>
    <lineage>
        <taxon>Bacteria</taxon>
        <taxon>Bacillati</taxon>
        <taxon>Actinomycetota</taxon>
        <taxon>Actinomycetes</taxon>
        <taxon>Pseudonocardiales</taxon>
        <taxon>Pseudonocardiaceae</taxon>
        <taxon>Kutzneria</taxon>
    </lineage>
</organism>
<evidence type="ECO:0000256" key="1">
    <source>
        <dbReference type="SAM" id="MobiDB-lite"/>
    </source>
</evidence>
<feature type="transmembrane region" description="Helical" evidence="2">
    <location>
        <begin position="188"/>
        <end position="210"/>
    </location>
</feature>
<proteinExistence type="predicted"/>
<evidence type="ECO:0000313" key="4">
    <source>
        <dbReference type="EMBL" id="REH38099.1"/>
    </source>
</evidence>
<feature type="transmembrane region" description="Helical" evidence="2">
    <location>
        <begin position="256"/>
        <end position="278"/>
    </location>
</feature>
<keyword evidence="2" id="KW-0472">Membrane</keyword>
<keyword evidence="5" id="KW-1185">Reference proteome</keyword>
<feature type="domain" description="Acyltransferase 3" evidence="3">
    <location>
        <begin position="37"/>
        <end position="370"/>
    </location>
</feature>
<dbReference type="GO" id="GO:0016020">
    <property type="term" value="C:membrane"/>
    <property type="evidence" value="ECO:0007669"/>
    <property type="project" value="TreeGrafter"/>
</dbReference>
<protein>
    <submittedName>
        <fullName evidence="4">Peptidoglycan/LPS O-acetylase OafA/YrhL</fullName>
    </submittedName>
</protein>
<evidence type="ECO:0000256" key="2">
    <source>
        <dbReference type="SAM" id="Phobius"/>
    </source>
</evidence>